<reference evidence="10 11" key="1">
    <citation type="submission" date="2020-10" db="EMBL/GenBank/DDBJ databases">
        <title>Connecting structure to function with the recovery of over 1000 high-quality activated sludge metagenome-assembled genomes encoding full-length rRNA genes using long-read sequencing.</title>
        <authorList>
            <person name="Singleton C.M."/>
            <person name="Petriglieri F."/>
            <person name="Kristensen J.M."/>
            <person name="Kirkegaard R.H."/>
            <person name="Michaelsen T.Y."/>
            <person name="Andersen M.H."/>
            <person name="Karst S.M."/>
            <person name="Dueholm M.S."/>
            <person name="Nielsen P.H."/>
            <person name="Albertsen M."/>
        </authorList>
    </citation>
    <scope>NUCLEOTIDE SEQUENCE [LARGE SCALE GENOMIC DNA]</scope>
    <source>
        <strain evidence="10">OdNE_18-Q3-R46-58_MAXAC.008</strain>
    </source>
</reference>
<keyword evidence="5 8" id="KW-0067">ATP-binding</keyword>
<sequence length="621" mass="67500">MAGKLIGIDLGTTNSCVCVMEGGDSRVIPNREGSRTTPSVVAFTDKGDVLVGHIAKRQAVTNPQRTLFAVKRLIGQRFQSPRVQEAVTRLPFPVVAAPNGDAWLRVGERDYAPPEVSAIVLRSLKQAAEAFLHEEVTDAVITVPAYFDDAQRQATKDAGKIAGLNVQRIINEPTAAALAYGFNKKGVKQILGIYDFGGGTIDFTLMEMNDGVFEVLATSGDTFLGGEDIDQIIQNWLVLHFREKTGIDLTSDRMALQRLKEASEKAKCELSTLDRVEIRLPFIAQGPSGPQHLEAALTREQLEEMVRELVDLTLVPIKDALEQGGKTPKQVDEIILVGGQTRMPLVQRLVRDFFGKEPNRSINPDEVVAVGASIQGAVLKGDIKDLVLLDVTPLSLGIETQGGGFVKIIQRNATIPTRDARTFTTVTDNQSRVEIHVLQGERELSEHNKSLGRFDLINLPPLPKGVPQIEVAFDIDSNGIVKVSARDLMTGLEQSMSIRPSSGLSELEIQRMIREALANAEGDVKKRDAMKYIASAEGLIFSCDKSFIECGKYLTDEQQSLVRDVLSKARQAVASQDPDALRACETQLLEAQNLLTDAVLAASEAMMASLDGEGDGAAPPN</sequence>
<dbReference type="GO" id="GO:0051082">
    <property type="term" value="F:unfolded protein binding"/>
    <property type="evidence" value="ECO:0007669"/>
    <property type="project" value="InterPro"/>
</dbReference>
<dbReference type="InterPro" id="IPR029047">
    <property type="entry name" value="HSP70_peptide-bd_sf"/>
</dbReference>
<evidence type="ECO:0000256" key="5">
    <source>
        <dbReference type="ARBA" id="ARBA00022840"/>
    </source>
</evidence>
<organism evidence="10 11">
    <name type="scientific">Candidatus Geothrix odensensis</name>
    <dbReference type="NCBI Taxonomy" id="2954440"/>
    <lineage>
        <taxon>Bacteria</taxon>
        <taxon>Pseudomonadati</taxon>
        <taxon>Acidobacteriota</taxon>
        <taxon>Holophagae</taxon>
        <taxon>Holophagales</taxon>
        <taxon>Holophagaceae</taxon>
        <taxon>Geothrix</taxon>
    </lineage>
</organism>
<dbReference type="FunFam" id="3.30.420.40:FF:000004">
    <property type="entry name" value="Molecular chaperone DnaK"/>
    <property type="match status" value="1"/>
</dbReference>
<dbReference type="InterPro" id="IPR013126">
    <property type="entry name" value="Hsp_70_fam"/>
</dbReference>
<dbReference type="PANTHER" id="PTHR19375">
    <property type="entry name" value="HEAT SHOCK PROTEIN 70KDA"/>
    <property type="match status" value="1"/>
</dbReference>
<dbReference type="SUPFAM" id="SSF53067">
    <property type="entry name" value="Actin-like ATPase domain"/>
    <property type="match status" value="2"/>
</dbReference>
<dbReference type="PRINTS" id="PR00301">
    <property type="entry name" value="HEATSHOCK70"/>
</dbReference>
<keyword evidence="4 8" id="KW-0547">Nucleotide-binding</keyword>
<evidence type="ECO:0000256" key="1">
    <source>
        <dbReference type="ARBA" id="ARBA00007381"/>
    </source>
</evidence>
<comment type="caution">
    <text evidence="10">The sequence shown here is derived from an EMBL/GenBank/DDBJ whole genome shotgun (WGS) entry which is preliminary data.</text>
</comment>
<dbReference type="PROSITE" id="PS00297">
    <property type="entry name" value="HSP70_1"/>
    <property type="match status" value="1"/>
</dbReference>
<dbReference type="PROSITE" id="PS01036">
    <property type="entry name" value="HSP70_3"/>
    <property type="match status" value="1"/>
</dbReference>
<dbReference type="Gene3D" id="3.90.640.10">
    <property type="entry name" value="Actin, Chain A, domain 4"/>
    <property type="match status" value="1"/>
</dbReference>
<comment type="induction">
    <text evidence="8">By stress conditions e.g. heat shock.</text>
</comment>
<dbReference type="CDD" id="cd10234">
    <property type="entry name" value="ASKHA_NBD_HSP70_DnaK-like"/>
    <property type="match status" value="1"/>
</dbReference>
<dbReference type="HAMAP" id="MF_00332">
    <property type="entry name" value="DnaK"/>
    <property type="match status" value="1"/>
</dbReference>
<name>A0A936F2V3_9BACT</name>
<evidence type="ECO:0000256" key="6">
    <source>
        <dbReference type="ARBA" id="ARBA00023016"/>
    </source>
</evidence>
<dbReference type="Gene3D" id="2.60.34.10">
    <property type="entry name" value="Substrate Binding Domain Of DNAk, Chain A, domain 1"/>
    <property type="match status" value="1"/>
</dbReference>
<evidence type="ECO:0000256" key="8">
    <source>
        <dbReference type="HAMAP-Rule" id="MF_00332"/>
    </source>
</evidence>
<dbReference type="NCBIfam" id="NF001413">
    <property type="entry name" value="PRK00290.1"/>
    <property type="match status" value="1"/>
</dbReference>
<dbReference type="InterPro" id="IPR012725">
    <property type="entry name" value="Chaperone_DnaK"/>
</dbReference>
<dbReference type="FunFam" id="3.90.640.10:FF:000003">
    <property type="entry name" value="Molecular chaperone DnaK"/>
    <property type="match status" value="1"/>
</dbReference>
<dbReference type="GO" id="GO:0140662">
    <property type="term" value="F:ATP-dependent protein folding chaperone"/>
    <property type="evidence" value="ECO:0007669"/>
    <property type="project" value="InterPro"/>
</dbReference>
<accession>A0A936F2V3</accession>
<evidence type="ECO:0000256" key="2">
    <source>
        <dbReference type="ARBA" id="ARBA00014415"/>
    </source>
</evidence>
<feature type="modified residue" description="Phosphothreonine; by autocatalysis" evidence="8">
    <location>
        <position position="200"/>
    </location>
</feature>
<evidence type="ECO:0000313" key="10">
    <source>
        <dbReference type="EMBL" id="MBK8572805.1"/>
    </source>
</evidence>
<dbReference type="EMBL" id="JADKCH010000009">
    <property type="protein sequence ID" value="MBK8572805.1"/>
    <property type="molecule type" value="Genomic_DNA"/>
</dbReference>
<evidence type="ECO:0000313" key="11">
    <source>
        <dbReference type="Proteomes" id="UP000709959"/>
    </source>
</evidence>
<dbReference type="Pfam" id="PF00012">
    <property type="entry name" value="HSP70"/>
    <property type="match status" value="1"/>
</dbReference>
<dbReference type="GO" id="GO:0005524">
    <property type="term" value="F:ATP binding"/>
    <property type="evidence" value="ECO:0007669"/>
    <property type="project" value="UniProtKB-UniRule"/>
</dbReference>
<evidence type="ECO:0000256" key="9">
    <source>
        <dbReference type="RuleBase" id="RU003322"/>
    </source>
</evidence>
<gene>
    <name evidence="8 10" type="primary">dnaK</name>
    <name evidence="10" type="ORF">IPN91_09210</name>
</gene>
<dbReference type="SUPFAM" id="SSF100934">
    <property type="entry name" value="Heat shock protein 70kD (HSP70), C-terminal subdomain"/>
    <property type="match status" value="1"/>
</dbReference>
<protein>
    <recommendedName>
        <fullName evidence="2 8">Chaperone protein DnaK</fullName>
    </recommendedName>
    <alternativeName>
        <fullName evidence="8">HSP70</fullName>
    </alternativeName>
    <alternativeName>
        <fullName evidence="8">Heat shock 70 kDa protein</fullName>
    </alternativeName>
    <alternativeName>
        <fullName evidence="8">Heat shock protein 70</fullName>
    </alternativeName>
</protein>
<dbReference type="AlphaFoldDB" id="A0A936F2V3"/>
<dbReference type="SUPFAM" id="SSF100920">
    <property type="entry name" value="Heat shock protein 70kD (HSP70), peptide-binding domain"/>
    <property type="match status" value="1"/>
</dbReference>
<evidence type="ECO:0000256" key="3">
    <source>
        <dbReference type="ARBA" id="ARBA00022553"/>
    </source>
</evidence>
<proteinExistence type="evidence at transcript level"/>
<dbReference type="InterPro" id="IPR029048">
    <property type="entry name" value="HSP70_C_sf"/>
</dbReference>
<dbReference type="Gene3D" id="3.30.420.40">
    <property type="match status" value="2"/>
</dbReference>
<evidence type="ECO:0000256" key="4">
    <source>
        <dbReference type="ARBA" id="ARBA00022741"/>
    </source>
</evidence>
<dbReference type="Proteomes" id="UP000709959">
    <property type="component" value="Unassembled WGS sequence"/>
</dbReference>
<comment type="function">
    <text evidence="8">Acts as a chaperone.</text>
</comment>
<dbReference type="InterPro" id="IPR018181">
    <property type="entry name" value="Heat_shock_70_CS"/>
</dbReference>
<comment type="similarity">
    <text evidence="1 8 9">Belongs to the heat shock protein 70 family.</text>
</comment>
<keyword evidence="7 8" id="KW-0143">Chaperone</keyword>
<evidence type="ECO:0000256" key="7">
    <source>
        <dbReference type="ARBA" id="ARBA00023186"/>
    </source>
</evidence>
<dbReference type="PROSITE" id="PS00329">
    <property type="entry name" value="HSP70_2"/>
    <property type="match status" value="1"/>
</dbReference>
<keyword evidence="3 8" id="KW-0597">Phosphoprotein</keyword>
<keyword evidence="6 8" id="KW-0346">Stress response</keyword>
<dbReference type="InterPro" id="IPR043129">
    <property type="entry name" value="ATPase_NBD"/>
</dbReference>
<dbReference type="NCBIfam" id="TIGR02350">
    <property type="entry name" value="prok_dnaK"/>
    <property type="match status" value="1"/>
</dbReference>